<name>A0ABW8Q6R8_9NEIS</name>
<comment type="caution">
    <text evidence="1">The sequence shown here is derived from an EMBL/GenBank/DDBJ whole genome shotgun (WGS) entry which is preliminary data.</text>
</comment>
<reference evidence="1 2" key="1">
    <citation type="submission" date="2024-11" db="EMBL/GenBank/DDBJ databases">
        <authorList>
            <person name="Mikucki A.G."/>
            <person name="Kahler C.M."/>
        </authorList>
    </citation>
    <scope>NUCLEOTIDE SEQUENCE [LARGE SCALE GENOMIC DNA]</scope>
    <source>
        <strain evidence="1 2">EXNM717</strain>
    </source>
</reference>
<feature type="non-terminal residue" evidence="1">
    <location>
        <position position="76"/>
    </location>
</feature>
<sequence>VSGFANGDDAPFKSVYFDDTPVQNSDGSYNFNGVTGYFQRGEQDQSYVPGFDASERTVAVSAAVKQNQPMVRAVTD</sequence>
<dbReference type="EMBL" id="JBJGEB010000127">
    <property type="protein sequence ID" value="MFK7643254.1"/>
    <property type="molecule type" value="Genomic_DNA"/>
</dbReference>
<accession>A0ABW8Q6R8</accession>
<dbReference type="PANTHER" id="PTHR36251">
    <property type="entry name" value="FELS-1 PROPHAGE HOST SPECIFICITY PROTEIN-RELATED"/>
    <property type="match status" value="1"/>
</dbReference>
<protein>
    <submittedName>
        <fullName evidence="1">Uncharacterized protein</fullName>
    </submittedName>
</protein>
<dbReference type="InterPro" id="IPR053171">
    <property type="entry name" value="Viral_Tip_Attach_Protein"/>
</dbReference>
<evidence type="ECO:0000313" key="2">
    <source>
        <dbReference type="Proteomes" id="UP001621964"/>
    </source>
</evidence>
<dbReference type="PANTHER" id="PTHR36251:SF2">
    <property type="entry name" value="GIFSY-2 PROPHAGE HOST SPECIFICITY PROTEIN J, PHAGE LAMBDA"/>
    <property type="match status" value="1"/>
</dbReference>
<dbReference type="RefSeq" id="WP_405387415.1">
    <property type="nucleotide sequence ID" value="NZ_JBJGEB010000127.1"/>
</dbReference>
<proteinExistence type="predicted"/>
<dbReference type="Proteomes" id="UP001621964">
    <property type="component" value="Unassembled WGS sequence"/>
</dbReference>
<keyword evidence="2" id="KW-1185">Reference proteome</keyword>
<evidence type="ECO:0000313" key="1">
    <source>
        <dbReference type="EMBL" id="MFK7643254.1"/>
    </source>
</evidence>
<gene>
    <name evidence="1" type="ORF">ACI43T_12320</name>
</gene>
<organism evidence="1 2">
    <name type="scientific">Neisseria oralis</name>
    <dbReference type="NCBI Taxonomy" id="1107316"/>
    <lineage>
        <taxon>Bacteria</taxon>
        <taxon>Pseudomonadati</taxon>
        <taxon>Pseudomonadota</taxon>
        <taxon>Betaproteobacteria</taxon>
        <taxon>Neisseriales</taxon>
        <taxon>Neisseriaceae</taxon>
        <taxon>Neisseria</taxon>
    </lineage>
</organism>
<feature type="non-terminal residue" evidence="1">
    <location>
        <position position="1"/>
    </location>
</feature>